<organism evidence="1 2">
    <name type="scientific">Lutibacter flavus</name>
    <dbReference type="NCBI Taxonomy" id="691689"/>
    <lineage>
        <taxon>Bacteria</taxon>
        <taxon>Pseudomonadati</taxon>
        <taxon>Bacteroidota</taxon>
        <taxon>Flavobacteriia</taxon>
        <taxon>Flavobacteriales</taxon>
        <taxon>Flavobacteriaceae</taxon>
        <taxon>Lutibacter</taxon>
    </lineage>
</organism>
<dbReference type="Proteomes" id="UP000198412">
    <property type="component" value="Unassembled WGS sequence"/>
</dbReference>
<evidence type="ECO:0000313" key="2">
    <source>
        <dbReference type="Proteomes" id="UP000198412"/>
    </source>
</evidence>
<name>A0A238YW50_9FLAO</name>
<dbReference type="OrthoDB" id="1447730at2"/>
<keyword evidence="2" id="KW-1185">Reference proteome</keyword>
<proteinExistence type="predicted"/>
<evidence type="ECO:0000313" key="1">
    <source>
        <dbReference type="EMBL" id="SNR75516.1"/>
    </source>
</evidence>
<reference evidence="2" key="1">
    <citation type="submission" date="2017-06" db="EMBL/GenBank/DDBJ databases">
        <authorList>
            <person name="Varghese N."/>
            <person name="Submissions S."/>
        </authorList>
    </citation>
    <scope>NUCLEOTIDE SEQUENCE [LARGE SCALE GENOMIC DNA]</scope>
    <source>
        <strain evidence="2">DSM 27993</strain>
    </source>
</reference>
<gene>
    <name evidence="1" type="ORF">SAMN04488111_2889</name>
</gene>
<accession>A0A238YW50</accession>
<protein>
    <submittedName>
        <fullName evidence="1">Uncharacterized protein</fullName>
    </submittedName>
</protein>
<dbReference type="EMBL" id="FZNX01000005">
    <property type="protein sequence ID" value="SNR75516.1"/>
    <property type="molecule type" value="Genomic_DNA"/>
</dbReference>
<sequence>MNNTPNQFIEEFKKKYEETPNKKYLLDNEIRQIDIYTSSNEVSFVSSNHPLDIGLGFIADTNSVFTLRILDSFSRGKFNVFFNHNLLGTNYSPGKYEPDDWYNDKMCIQGNAFAEYYKWLNELKEQPLSSPKQKKSTLTHSQKILALYYLGIDMSKFQNNVQSAKILSSILDLDYTNTKEFLTYFEGKKPKVKNKSNIKKMSELFEHQIFKCILDEIKKDL</sequence>
<dbReference type="RefSeq" id="WP_089379155.1">
    <property type="nucleotide sequence ID" value="NZ_FZNX01000005.1"/>
</dbReference>
<dbReference type="AlphaFoldDB" id="A0A238YW50"/>